<dbReference type="Proteomes" id="UP001283109">
    <property type="component" value="Unassembled WGS sequence"/>
</dbReference>
<dbReference type="PANTHER" id="PTHR19328">
    <property type="entry name" value="HEDGEHOG-INTERACTING PROTEIN"/>
    <property type="match status" value="1"/>
</dbReference>
<evidence type="ECO:0000313" key="2">
    <source>
        <dbReference type="EMBL" id="MDW4572740.1"/>
    </source>
</evidence>
<name>A0ABU4H0A2_9MICO</name>
<proteinExistence type="predicted"/>
<keyword evidence="3" id="KW-1185">Reference proteome</keyword>
<evidence type="ECO:0000259" key="1">
    <source>
        <dbReference type="Pfam" id="PF07995"/>
    </source>
</evidence>
<reference evidence="2 3" key="1">
    <citation type="submission" date="2023-11" db="EMBL/GenBank/DDBJ databases">
        <title>Draft genome sequence of Microbacterium arthrosphaerae JCM 30492.</title>
        <authorList>
            <person name="Zhang G."/>
            <person name="Ding Y."/>
        </authorList>
    </citation>
    <scope>NUCLEOTIDE SEQUENCE [LARGE SCALE GENOMIC DNA]</scope>
    <source>
        <strain evidence="2 3">JCM 30492</strain>
    </source>
</reference>
<protein>
    <submittedName>
        <fullName evidence="2">PQQ-dependent sugar dehydrogenase</fullName>
    </submittedName>
</protein>
<gene>
    <name evidence="2" type="ORF">R8Z58_08125</name>
</gene>
<accession>A0ABU4H0A2</accession>
<sequence length="326" mass="33826">MGPEIGLLAEGLAAPWSVVPLDGGGALVSQRDDGAVREVTATGEVRVAGTVPGVVSGGESGLHGLALRPGGDEPMLYAYYGAADDNRVVRMPLLGEPGGYELGPAEVILEGIPRASTHDGGRLAFGPDGFLYVTTGDAQQGESAQDVGSLGGKILRVTPEGEPAPGNPWGSAVYSMGHRNVQGIAWTADGAMWASEFGQNTWDELNRIEPGANYGWPVVEGTAERDGFVDPVAEWATSEASPSGITAFGDTVFVAGLRGERLWQVDTSDGRSAHAPVAALTGFGRLRDAVALPDGSLWILTGNTDGRGSPRPGDDRLLRVELMPAQ</sequence>
<dbReference type="Gene3D" id="2.120.10.30">
    <property type="entry name" value="TolB, C-terminal domain"/>
    <property type="match status" value="1"/>
</dbReference>
<dbReference type="InterPro" id="IPR011041">
    <property type="entry name" value="Quinoprot_gluc/sorb_DH_b-prop"/>
</dbReference>
<evidence type="ECO:0000313" key="3">
    <source>
        <dbReference type="Proteomes" id="UP001283109"/>
    </source>
</evidence>
<dbReference type="PANTHER" id="PTHR19328:SF13">
    <property type="entry name" value="HIPL1 PROTEIN"/>
    <property type="match status" value="1"/>
</dbReference>
<dbReference type="RefSeq" id="WP_318353255.1">
    <property type="nucleotide sequence ID" value="NZ_JAWQEV010000002.1"/>
</dbReference>
<feature type="domain" description="Glucose/Sorbosone dehydrogenase" evidence="1">
    <location>
        <begin position="13"/>
        <end position="307"/>
    </location>
</feature>
<dbReference type="EMBL" id="JAWQEV010000002">
    <property type="protein sequence ID" value="MDW4572740.1"/>
    <property type="molecule type" value="Genomic_DNA"/>
</dbReference>
<organism evidence="2 3">
    <name type="scientific">Microbacterium arthrosphaerae</name>
    <dbReference type="NCBI Taxonomy" id="792652"/>
    <lineage>
        <taxon>Bacteria</taxon>
        <taxon>Bacillati</taxon>
        <taxon>Actinomycetota</taxon>
        <taxon>Actinomycetes</taxon>
        <taxon>Micrococcales</taxon>
        <taxon>Microbacteriaceae</taxon>
        <taxon>Microbacterium</taxon>
    </lineage>
</organism>
<dbReference type="InterPro" id="IPR012938">
    <property type="entry name" value="Glc/Sorbosone_DH"/>
</dbReference>
<comment type="caution">
    <text evidence="2">The sequence shown here is derived from an EMBL/GenBank/DDBJ whole genome shotgun (WGS) entry which is preliminary data.</text>
</comment>
<dbReference type="SUPFAM" id="SSF50952">
    <property type="entry name" value="Soluble quinoprotein glucose dehydrogenase"/>
    <property type="match status" value="1"/>
</dbReference>
<dbReference type="Pfam" id="PF07995">
    <property type="entry name" value="GSDH"/>
    <property type="match status" value="1"/>
</dbReference>
<dbReference type="InterPro" id="IPR011042">
    <property type="entry name" value="6-blade_b-propeller_TolB-like"/>
</dbReference>